<dbReference type="EMBL" id="PDUG01000005">
    <property type="protein sequence ID" value="PIC23543.1"/>
    <property type="molecule type" value="Genomic_DNA"/>
</dbReference>
<sequence>MKFPLSLTAVLLICIILTMAKLPDEEFDKCRKAVNRFRKEAGLGELKEDKQETARLEKTFVPGTKNCPTKDHLKNGLDGFTVTRIGQGHRLEPVIVPNMNSILSQNVKTFACLDLDCKDHHDVFFAFIKNGVAGKSIRSGKSEKA</sequence>
<evidence type="ECO:0000313" key="3">
    <source>
        <dbReference type="Proteomes" id="UP000230233"/>
    </source>
</evidence>
<dbReference type="Proteomes" id="UP000230233">
    <property type="component" value="Chromosome V"/>
</dbReference>
<proteinExistence type="predicted"/>
<name>A0A2G5T8M6_9PELO</name>
<comment type="caution">
    <text evidence="2">The sequence shown here is derived from an EMBL/GenBank/DDBJ whole genome shotgun (WGS) entry which is preliminary data.</text>
</comment>
<protein>
    <recommendedName>
        <fullName evidence="4">SCP domain-containing protein</fullName>
    </recommendedName>
</protein>
<evidence type="ECO:0008006" key="4">
    <source>
        <dbReference type="Google" id="ProtNLM"/>
    </source>
</evidence>
<feature type="signal peptide" evidence="1">
    <location>
        <begin position="1"/>
        <end position="20"/>
    </location>
</feature>
<accession>A0A2G5T8M6</accession>
<organism evidence="2 3">
    <name type="scientific">Caenorhabditis nigoni</name>
    <dbReference type="NCBI Taxonomy" id="1611254"/>
    <lineage>
        <taxon>Eukaryota</taxon>
        <taxon>Metazoa</taxon>
        <taxon>Ecdysozoa</taxon>
        <taxon>Nematoda</taxon>
        <taxon>Chromadorea</taxon>
        <taxon>Rhabditida</taxon>
        <taxon>Rhabditina</taxon>
        <taxon>Rhabditomorpha</taxon>
        <taxon>Rhabditoidea</taxon>
        <taxon>Rhabditidae</taxon>
        <taxon>Peloderinae</taxon>
        <taxon>Caenorhabditis</taxon>
    </lineage>
</organism>
<feature type="chain" id="PRO_5013862164" description="SCP domain-containing protein" evidence="1">
    <location>
        <begin position="21"/>
        <end position="145"/>
    </location>
</feature>
<gene>
    <name evidence="2" type="primary">Cnig_chr_V.g17215</name>
    <name evidence="2" type="ORF">B9Z55_017215</name>
</gene>
<evidence type="ECO:0000256" key="1">
    <source>
        <dbReference type="SAM" id="SignalP"/>
    </source>
</evidence>
<dbReference type="AlphaFoldDB" id="A0A2G5T8M6"/>
<keyword evidence="1" id="KW-0732">Signal</keyword>
<evidence type="ECO:0000313" key="2">
    <source>
        <dbReference type="EMBL" id="PIC23543.1"/>
    </source>
</evidence>
<keyword evidence="3" id="KW-1185">Reference proteome</keyword>
<reference evidence="3" key="1">
    <citation type="submission" date="2017-10" db="EMBL/GenBank/DDBJ databases">
        <title>Rapid genome shrinkage in a self-fertile nematode reveals novel sperm competition proteins.</title>
        <authorList>
            <person name="Yin D."/>
            <person name="Schwarz E.M."/>
            <person name="Thomas C.G."/>
            <person name="Felde R.L."/>
            <person name="Korf I.F."/>
            <person name="Cutter A.D."/>
            <person name="Schartner C.M."/>
            <person name="Ralston E.J."/>
            <person name="Meyer B.J."/>
            <person name="Haag E.S."/>
        </authorList>
    </citation>
    <scope>NUCLEOTIDE SEQUENCE [LARGE SCALE GENOMIC DNA]</scope>
    <source>
        <strain evidence="3">JU1422</strain>
    </source>
</reference>